<dbReference type="GO" id="GO:0005509">
    <property type="term" value="F:calcium ion binding"/>
    <property type="evidence" value="ECO:0007669"/>
    <property type="project" value="InterPro"/>
</dbReference>
<dbReference type="Proteomes" id="UP000015103">
    <property type="component" value="Unassembled WGS sequence"/>
</dbReference>
<dbReference type="InterPro" id="IPR011992">
    <property type="entry name" value="EF-hand-dom_pair"/>
</dbReference>
<dbReference type="SMART" id="SM00054">
    <property type="entry name" value="EFh"/>
    <property type="match status" value="4"/>
</dbReference>
<dbReference type="EMBL" id="GAHY01002015">
    <property type="protein sequence ID" value="JAA75495.1"/>
    <property type="molecule type" value="mRNA"/>
</dbReference>
<dbReference type="InterPro" id="IPR018247">
    <property type="entry name" value="EF_Hand_1_Ca_BS"/>
</dbReference>
<name>R4G3Q6_RHOPR</name>
<dbReference type="VEuPathDB" id="VectorBase:RPRC004266"/>
<protein>
    <submittedName>
        <fullName evidence="5 6">Putative calmodulin 4</fullName>
    </submittedName>
</protein>
<evidence type="ECO:0000313" key="7">
    <source>
        <dbReference type="Proteomes" id="UP000015103"/>
    </source>
</evidence>
<dbReference type="PANTHER" id="PTHR45942">
    <property type="entry name" value="PROTEIN PHOSPATASE 3 REGULATORY SUBUNIT B ALPHA ISOFORM TYPE 1"/>
    <property type="match status" value="1"/>
</dbReference>
<dbReference type="PROSITE" id="PS50222">
    <property type="entry name" value="EF_HAND_2"/>
    <property type="match status" value="3"/>
</dbReference>
<feature type="domain" description="EF-hand" evidence="4">
    <location>
        <begin position="147"/>
        <end position="182"/>
    </location>
</feature>
<dbReference type="PROSITE" id="PS00018">
    <property type="entry name" value="EF_HAND_1"/>
    <property type="match status" value="2"/>
</dbReference>
<dbReference type="InParanoid" id="R4G3Q6"/>
<evidence type="ECO:0000256" key="2">
    <source>
        <dbReference type="ARBA" id="ARBA00022737"/>
    </source>
</evidence>
<evidence type="ECO:0000256" key="3">
    <source>
        <dbReference type="ARBA" id="ARBA00022837"/>
    </source>
</evidence>
<evidence type="ECO:0000313" key="6">
    <source>
        <dbReference type="EnsemblMetazoa" id="RPRC004266-PA"/>
    </source>
</evidence>
<dbReference type="HOGENOM" id="CLU_1476936_0_0_1"/>
<dbReference type="OMA" id="NFDAHIN"/>
<dbReference type="GeneID" id="141454617"/>
<dbReference type="CDD" id="cd00051">
    <property type="entry name" value="EFh"/>
    <property type="match status" value="1"/>
</dbReference>
<dbReference type="eggNOG" id="KOG0027">
    <property type="taxonomic scope" value="Eukaryota"/>
</dbReference>
<evidence type="ECO:0000313" key="5">
    <source>
        <dbReference type="EMBL" id="JAA75495.1"/>
    </source>
</evidence>
<reference evidence="6" key="3">
    <citation type="submission" date="2015-05" db="UniProtKB">
        <authorList>
            <consortium name="EnsemblMetazoa"/>
        </authorList>
    </citation>
    <scope>IDENTIFICATION</scope>
</reference>
<dbReference type="RefSeq" id="XP_073985157.1">
    <property type="nucleotide sequence ID" value="XM_074129056.1"/>
</dbReference>
<keyword evidence="3" id="KW-0106">Calcium</keyword>
<keyword evidence="1" id="KW-0479">Metal-binding</keyword>
<dbReference type="AlphaFoldDB" id="R4G3Q6"/>
<evidence type="ECO:0000256" key="1">
    <source>
        <dbReference type="ARBA" id="ARBA00022723"/>
    </source>
</evidence>
<dbReference type="STRING" id="13249.R4G3Q6"/>
<proteinExistence type="evidence at transcript level"/>
<accession>R4G3Q6</accession>
<sequence>MFLTKVLLAKNVVDYIRQQILRGAAPRLRRPSVFNEKENEYYEKLFKHFDQNSDYYLDKEELHNLVNFQTNNEMHDCDISKPFHKMDINSDNRVSVQEYLHHISKCRMRLPRKHEVEEIFNIYDSNFDAHINLDELRQILLYMGENYARDDLRNLFVSVDKDKDGLIDNYEFQDLIFTKLRTK</sequence>
<keyword evidence="7" id="KW-1185">Reference proteome</keyword>
<evidence type="ECO:0000259" key="4">
    <source>
        <dbReference type="PROSITE" id="PS50222"/>
    </source>
</evidence>
<feature type="domain" description="EF-hand" evidence="4">
    <location>
        <begin position="37"/>
        <end position="72"/>
    </location>
</feature>
<organism evidence="5">
    <name type="scientific">Rhodnius prolixus</name>
    <name type="common">Triatomid bug</name>
    <dbReference type="NCBI Taxonomy" id="13249"/>
    <lineage>
        <taxon>Eukaryota</taxon>
        <taxon>Metazoa</taxon>
        <taxon>Ecdysozoa</taxon>
        <taxon>Arthropoda</taxon>
        <taxon>Hexapoda</taxon>
        <taxon>Insecta</taxon>
        <taxon>Pterygota</taxon>
        <taxon>Neoptera</taxon>
        <taxon>Paraneoptera</taxon>
        <taxon>Hemiptera</taxon>
        <taxon>Heteroptera</taxon>
        <taxon>Panheteroptera</taxon>
        <taxon>Cimicomorpha</taxon>
        <taxon>Reduviidae</taxon>
        <taxon>Triatominae</taxon>
        <taxon>Rhodnius</taxon>
    </lineage>
</organism>
<keyword evidence="2" id="KW-0677">Repeat</keyword>
<feature type="domain" description="EF-hand" evidence="4">
    <location>
        <begin position="111"/>
        <end position="146"/>
    </location>
</feature>
<dbReference type="Pfam" id="PF13499">
    <property type="entry name" value="EF-hand_7"/>
    <property type="match status" value="2"/>
</dbReference>
<dbReference type="InterPro" id="IPR002048">
    <property type="entry name" value="EF_hand_dom"/>
</dbReference>
<dbReference type="Gene3D" id="1.10.238.10">
    <property type="entry name" value="EF-hand"/>
    <property type="match status" value="2"/>
</dbReference>
<dbReference type="SUPFAM" id="SSF47473">
    <property type="entry name" value="EF-hand"/>
    <property type="match status" value="1"/>
</dbReference>
<dbReference type="EMBL" id="ACPB03016346">
    <property type="status" value="NOT_ANNOTATED_CDS"/>
    <property type="molecule type" value="Genomic_DNA"/>
</dbReference>
<dbReference type="EnsemblMetazoa" id="RPRC004266-RA">
    <property type="protein sequence ID" value="RPRC004266-PA"/>
    <property type="gene ID" value="RPRC004266"/>
</dbReference>
<reference evidence="7" key="2">
    <citation type="submission" date="2015-04" db="EMBL/GenBank/DDBJ databases">
        <authorList>
            <person name="Wilson R.K."/>
            <person name="Warren W."/>
            <person name="Dotson E."/>
            <person name="Oliveira P.L."/>
        </authorList>
    </citation>
    <scope>NUCLEOTIDE SEQUENCE</scope>
</reference>
<reference evidence="5" key="1">
    <citation type="submission" date="2013-04" db="EMBL/GenBank/DDBJ databases">
        <title>An insight into the transcriptome of the digestive tract of the blood sucking bug, Rhodnius prolixus.</title>
        <authorList>
            <person name="Ribeiro J.M.C."/>
            <person name="Genta F.A."/>
            <person name="Sorgine M.H.F."/>
            <person name="Paiva-Silva G.O."/>
            <person name="Majerowicz D."/>
            <person name="Medeiros M."/>
            <person name="Koerich L."/>
            <person name="Terra W.R."/>
            <person name="Ferreira C."/>
            <person name="Pimentel A.C."/>
            <person name="Bisch P.M."/>
            <person name="Diniz M.M.P."/>
            <person name="Nascimento R."/>
            <person name="Salmon D."/>
            <person name="Silber A.M."/>
            <person name="Alves M."/>
            <person name="Oliveira M.F."/>
            <person name="Gondim K.C."/>
            <person name="Silva Neto M.A.C."/>
            <person name="Atella G.C."/>
            <person name="Araujo H."/>
            <person name="Dias F.S."/>
            <person name="Polycarpo C.R."/>
            <person name="Fampa P."/>
            <person name="Melo A.C."/>
            <person name="Tanaka A.S."/>
            <person name="Balczun C."/>
            <person name="Oliveira J.H.M."/>
            <person name="Goncalves R."/>
            <person name="Lazoski C."/>
            <person name="Pereira M.A."/>
            <person name="Rivera-Pomar R."/>
            <person name="Diambra L."/>
            <person name="Schaub G.A."/>
            <person name="Garcia E.S."/>
            <person name="Azambuja P."/>
            <person name="Braz G.R.C."/>
            <person name="Oliveira P.L."/>
        </authorList>
    </citation>
    <scope>NUCLEOTIDE SEQUENCE</scope>
</reference>